<feature type="active site" description="Charge relay system" evidence="6">
    <location>
        <position position="96"/>
    </location>
</feature>
<proteinExistence type="inferred from homology"/>
<dbReference type="InterPro" id="IPR022398">
    <property type="entry name" value="Peptidase_S8_His-AS"/>
</dbReference>
<dbReference type="PROSITE" id="PS51892">
    <property type="entry name" value="SUBTILASE"/>
    <property type="match status" value="1"/>
</dbReference>
<organism evidence="9 10">
    <name type="scientific">Algoriphagus ratkowskyi</name>
    <dbReference type="NCBI Taxonomy" id="57028"/>
    <lineage>
        <taxon>Bacteria</taxon>
        <taxon>Pseudomonadati</taxon>
        <taxon>Bacteroidota</taxon>
        <taxon>Cytophagia</taxon>
        <taxon>Cytophagales</taxon>
        <taxon>Cyclobacteriaceae</taxon>
        <taxon>Algoriphagus</taxon>
    </lineage>
</organism>
<evidence type="ECO:0000256" key="6">
    <source>
        <dbReference type="PROSITE-ProRule" id="PRU01240"/>
    </source>
</evidence>
<comment type="caution">
    <text evidence="9">The sequence shown here is derived from an EMBL/GenBank/DDBJ whole genome shotgun (WGS) entry which is preliminary data.</text>
</comment>
<dbReference type="PRINTS" id="PR00723">
    <property type="entry name" value="SUBTILISIN"/>
</dbReference>
<dbReference type="Gene3D" id="3.40.50.200">
    <property type="entry name" value="Peptidase S8/S53 domain"/>
    <property type="match status" value="2"/>
</dbReference>
<feature type="active site" description="Charge relay system" evidence="5">
    <location>
        <position position="245"/>
    </location>
</feature>
<dbReference type="PANTHER" id="PTHR43399">
    <property type="entry name" value="SUBTILISIN-RELATED"/>
    <property type="match status" value="1"/>
</dbReference>
<dbReference type="SUPFAM" id="SSF52743">
    <property type="entry name" value="Subtilisin-like"/>
    <property type="match status" value="1"/>
</dbReference>
<dbReference type="AlphaFoldDB" id="A0A2W7RN48"/>
<keyword evidence="3 6" id="KW-0378">Hydrolase</keyword>
<dbReference type="InterPro" id="IPR015500">
    <property type="entry name" value="Peptidase_S8_subtilisin-rel"/>
</dbReference>
<feature type="active site" description="Charge relay system" evidence="5 6">
    <location>
        <position position="297"/>
    </location>
</feature>
<reference evidence="9 10" key="1">
    <citation type="submission" date="2018-06" db="EMBL/GenBank/DDBJ databases">
        <title>Genomic Encyclopedia of Archaeal and Bacterial Type Strains, Phase II (KMG-II): from individual species to whole genera.</title>
        <authorList>
            <person name="Goeker M."/>
        </authorList>
    </citation>
    <scope>NUCLEOTIDE SEQUENCE [LARGE SCALE GENOMIC DNA]</scope>
    <source>
        <strain evidence="9 10">DSM 22686</strain>
    </source>
</reference>
<dbReference type="InterPro" id="IPR023828">
    <property type="entry name" value="Peptidase_S8_Ser-AS"/>
</dbReference>
<evidence type="ECO:0000313" key="9">
    <source>
        <dbReference type="EMBL" id="PZX59880.1"/>
    </source>
</evidence>
<dbReference type="Proteomes" id="UP000249115">
    <property type="component" value="Unassembled WGS sequence"/>
</dbReference>
<keyword evidence="2 6" id="KW-0645">Protease</keyword>
<accession>A0A2W7RN48</accession>
<dbReference type="InterPro" id="IPR036852">
    <property type="entry name" value="Peptidase_S8/S53_dom_sf"/>
</dbReference>
<dbReference type="PIRSF" id="PIRSF037892">
    <property type="entry name" value="Subtilisin_rel_SRU_0565"/>
    <property type="match status" value="1"/>
</dbReference>
<evidence type="ECO:0000256" key="1">
    <source>
        <dbReference type="ARBA" id="ARBA00011073"/>
    </source>
</evidence>
<keyword evidence="4 6" id="KW-0720">Serine protease</keyword>
<feature type="domain" description="Peptidase S8/S53" evidence="8">
    <location>
        <begin position="87"/>
        <end position="502"/>
    </location>
</feature>
<sequence length="551" mass="59775">MLALHLPMIKSNFKLLAGLGIGLIVMGCNSSSIITAPPISYPSNSPKIAELTENEAKHWGHLDLQKDTIPGMSVDRAYTELLKKRKGEKVIVAVIDSGIDLAHEDIKDVLWTNPGEKPGDGIDNDGNGYVDDIHGYNFLGESYNEQLEMARILRLKIGDPAYQQAAQEKLEEKVSEANLALPQLKQIEQLISMADQSMQKSLGKEVYSLEDLEGFQPKNTQEERTVGMLMQVIGMGQEVALAIKDLQDGIKYYSDQLDYNLNVDFNGRTQVKDNPYDIADTNYGNGNPMARHSTESHGSHVAGIIAATRKNKKGVDGVAKNVQIMSIRAVPNGDEYDKDIALAIRYAADNGAKVINASFGKGFSPNSEWVYEALKYAASKDVLFVHAAGNDAIDLDSPQNPNFPNDNPAIKSQDLKDRYLTVGALSPIYGSNMIAVFSNYGKENVDIFAPGDEIYSTMPDDSYEFQGGTSMAAPAVAGLAALIRSYFPGLNATQVKQIIMNSGISPAINVHVGGPDGEEKSFAEISKSGKIANLYNALIMASQISDGTLSL</sequence>
<dbReference type="InterPro" id="IPR000209">
    <property type="entry name" value="Peptidase_S8/S53_dom"/>
</dbReference>
<dbReference type="GO" id="GO:0004252">
    <property type="term" value="F:serine-type endopeptidase activity"/>
    <property type="evidence" value="ECO:0007669"/>
    <property type="project" value="UniProtKB-UniRule"/>
</dbReference>
<dbReference type="EMBL" id="QKZU01000003">
    <property type="protein sequence ID" value="PZX59880.1"/>
    <property type="molecule type" value="Genomic_DNA"/>
</dbReference>
<dbReference type="PROSITE" id="PS00137">
    <property type="entry name" value="SUBTILASE_HIS"/>
    <property type="match status" value="1"/>
</dbReference>
<evidence type="ECO:0000256" key="2">
    <source>
        <dbReference type="ARBA" id="ARBA00022670"/>
    </source>
</evidence>
<dbReference type="Pfam" id="PF00082">
    <property type="entry name" value="Peptidase_S8"/>
    <property type="match status" value="1"/>
</dbReference>
<dbReference type="PANTHER" id="PTHR43399:SF4">
    <property type="entry name" value="CELL WALL-ASSOCIATED PROTEASE"/>
    <property type="match status" value="1"/>
</dbReference>
<dbReference type="GO" id="GO:0006508">
    <property type="term" value="P:proteolysis"/>
    <property type="evidence" value="ECO:0007669"/>
    <property type="project" value="UniProtKB-KW"/>
</dbReference>
<feature type="active site" description="Charge relay system" evidence="5 6">
    <location>
        <position position="470"/>
    </location>
</feature>
<evidence type="ECO:0000313" key="10">
    <source>
        <dbReference type="Proteomes" id="UP000249115"/>
    </source>
</evidence>
<dbReference type="PROSITE" id="PS00138">
    <property type="entry name" value="SUBTILASE_SER"/>
    <property type="match status" value="1"/>
</dbReference>
<evidence type="ECO:0000256" key="4">
    <source>
        <dbReference type="ARBA" id="ARBA00022825"/>
    </source>
</evidence>
<evidence type="ECO:0000256" key="7">
    <source>
        <dbReference type="RuleBase" id="RU003355"/>
    </source>
</evidence>
<dbReference type="InterPro" id="IPR034080">
    <property type="entry name" value="Protease_P7-like_dom"/>
</dbReference>
<dbReference type="InterPro" id="IPR017308">
    <property type="entry name" value="Pept_S8_subtilisin_bacteroid"/>
</dbReference>
<evidence type="ECO:0000256" key="5">
    <source>
        <dbReference type="PIRSR" id="PIRSR615500-1"/>
    </source>
</evidence>
<protein>
    <submittedName>
        <fullName evidence="9">Subtilase family protein</fullName>
    </submittedName>
</protein>
<name>A0A2W7RN48_9BACT</name>
<comment type="similarity">
    <text evidence="1 6 7">Belongs to the peptidase S8 family.</text>
</comment>
<dbReference type="PROSITE" id="PS00136">
    <property type="entry name" value="SUBTILASE_ASP"/>
    <property type="match status" value="1"/>
</dbReference>
<gene>
    <name evidence="9" type="ORF">LV84_01089</name>
</gene>
<dbReference type="CDD" id="cd07483">
    <property type="entry name" value="Peptidases_S8_Subtilisin_Novo-like"/>
    <property type="match status" value="1"/>
</dbReference>
<evidence type="ECO:0000259" key="8">
    <source>
        <dbReference type="Pfam" id="PF00082"/>
    </source>
</evidence>
<evidence type="ECO:0000256" key="3">
    <source>
        <dbReference type="ARBA" id="ARBA00022801"/>
    </source>
</evidence>
<dbReference type="InterPro" id="IPR023827">
    <property type="entry name" value="Peptidase_S8_Asp-AS"/>
</dbReference>
<dbReference type="InterPro" id="IPR051048">
    <property type="entry name" value="Peptidase_S8/S53_subtilisin"/>
</dbReference>